<accession>A0A3L6RZ89</accession>
<comment type="caution">
    <text evidence="1">The sequence shown here is derived from an EMBL/GenBank/DDBJ whole genome shotgun (WGS) entry which is preliminary data.</text>
</comment>
<name>A0A3L6RZ89_PANMI</name>
<protein>
    <submittedName>
        <fullName evidence="1">Aspartic proteinase nepenthesin-1-like</fullName>
    </submittedName>
</protein>
<dbReference type="Proteomes" id="UP000275267">
    <property type="component" value="Unassembled WGS sequence"/>
</dbReference>
<organism evidence="1 2">
    <name type="scientific">Panicum miliaceum</name>
    <name type="common">Proso millet</name>
    <name type="synonym">Broomcorn millet</name>
    <dbReference type="NCBI Taxonomy" id="4540"/>
    <lineage>
        <taxon>Eukaryota</taxon>
        <taxon>Viridiplantae</taxon>
        <taxon>Streptophyta</taxon>
        <taxon>Embryophyta</taxon>
        <taxon>Tracheophyta</taxon>
        <taxon>Spermatophyta</taxon>
        <taxon>Magnoliopsida</taxon>
        <taxon>Liliopsida</taxon>
        <taxon>Poales</taxon>
        <taxon>Poaceae</taxon>
        <taxon>PACMAD clade</taxon>
        <taxon>Panicoideae</taxon>
        <taxon>Panicodae</taxon>
        <taxon>Paniceae</taxon>
        <taxon>Panicinae</taxon>
        <taxon>Panicum</taxon>
        <taxon>Panicum sect. Panicum</taxon>
    </lineage>
</organism>
<dbReference type="AlphaFoldDB" id="A0A3L6RZ89"/>
<dbReference type="SUPFAM" id="SSF50630">
    <property type="entry name" value="Acid proteases"/>
    <property type="match status" value="1"/>
</dbReference>
<sequence length="130" mass="14954">MEEELRLPGATPSRCLGLDLCFILPEGVGMDRVYVLTVSLSFDGRWPELERNRLFVEDGRTMCLMVGKTSEVSIQGNFPQQNMQVLYNPRRGRSPTQGQLQIHAVDRFHMDIDLILYSMRRILAKLHIGY</sequence>
<reference evidence="2" key="1">
    <citation type="journal article" date="2019" name="Nat. Commun.">
        <title>The genome of broomcorn millet.</title>
        <authorList>
            <person name="Zou C."/>
            <person name="Miki D."/>
            <person name="Li D."/>
            <person name="Tang Q."/>
            <person name="Xiao L."/>
            <person name="Rajput S."/>
            <person name="Deng P."/>
            <person name="Jia W."/>
            <person name="Huang R."/>
            <person name="Zhang M."/>
            <person name="Sun Y."/>
            <person name="Hu J."/>
            <person name="Fu X."/>
            <person name="Schnable P.S."/>
            <person name="Li F."/>
            <person name="Zhang H."/>
            <person name="Feng B."/>
            <person name="Zhu X."/>
            <person name="Liu R."/>
            <person name="Schnable J.C."/>
            <person name="Zhu J.-K."/>
            <person name="Zhang H."/>
        </authorList>
    </citation>
    <scope>NUCLEOTIDE SEQUENCE [LARGE SCALE GENOMIC DNA]</scope>
</reference>
<proteinExistence type="predicted"/>
<dbReference type="Gene3D" id="2.40.70.10">
    <property type="entry name" value="Acid Proteases"/>
    <property type="match status" value="1"/>
</dbReference>
<dbReference type="InterPro" id="IPR021109">
    <property type="entry name" value="Peptidase_aspartic_dom_sf"/>
</dbReference>
<dbReference type="STRING" id="4540.A0A3L6RZ89"/>
<dbReference type="OrthoDB" id="10607925at2759"/>
<evidence type="ECO:0000313" key="1">
    <source>
        <dbReference type="EMBL" id="RLN11518.1"/>
    </source>
</evidence>
<gene>
    <name evidence="1" type="ORF">C2845_PM09G22260</name>
</gene>
<dbReference type="EMBL" id="PQIB02000006">
    <property type="protein sequence ID" value="RLN11518.1"/>
    <property type="molecule type" value="Genomic_DNA"/>
</dbReference>
<evidence type="ECO:0000313" key="2">
    <source>
        <dbReference type="Proteomes" id="UP000275267"/>
    </source>
</evidence>
<keyword evidence="2" id="KW-1185">Reference proteome</keyword>